<feature type="region of interest" description="Disordered" evidence="1">
    <location>
        <begin position="47"/>
        <end position="67"/>
    </location>
</feature>
<reference evidence="2 3" key="1">
    <citation type="submission" date="2019-08" db="EMBL/GenBank/DDBJ databases">
        <authorList>
            <person name="Peeters C."/>
        </authorList>
    </citation>
    <scope>NUCLEOTIDE SEQUENCE [LARGE SCALE GENOMIC DNA]</scope>
    <source>
        <strain evidence="2 3">LMG 31115</strain>
    </source>
</reference>
<protein>
    <submittedName>
        <fullName evidence="2">Uncharacterized protein</fullName>
    </submittedName>
</protein>
<dbReference type="AlphaFoldDB" id="A0A5E4YDG0"/>
<evidence type="ECO:0000256" key="1">
    <source>
        <dbReference type="SAM" id="MobiDB-lite"/>
    </source>
</evidence>
<proteinExistence type="predicted"/>
<evidence type="ECO:0000313" key="3">
    <source>
        <dbReference type="Proteomes" id="UP000333828"/>
    </source>
</evidence>
<name>A0A5E4YDG0_9BURK</name>
<dbReference type="RefSeq" id="WP_150685897.1">
    <property type="nucleotide sequence ID" value="NZ_CABPSI010000005.1"/>
</dbReference>
<dbReference type="EMBL" id="CABPSI010000005">
    <property type="protein sequence ID" value="VVE46482.1"/>
    <property type="molecule type" value="Genomic_DNA"/>
</dbReference>
<dbReference type="Proteomes" id="UP000333828">
    <property type="component" value="Unassembled WGS sequence"/>
</dbReference>
<organism evidence="2 3">
    <name type="scientific">Pandoraea iniqua</name>
    <dbReference type="NCBI Taxonomy" id="2508288"/>
    <lineage>
        <taxon>Bacteria</taxon>
        <taxon>Pseudomonadati</taxon>
        <taxon>Pseudomonadota</taxon>
        <taxon>Betaproteobacteria</taxon>
        <taxon>Burkholderiales</taxon>
        <taxon>Burkholderiaceae</taxon>
        <taxon>Pandoraea</taxon>
    </lineage>
</organism>
<sequence>MEWSLKRSQLLVWEMTMYLGHVGDQASSSNMSSSPLQQEADAGQVLNTFPETPLNSPELSLGTPDRQSPRASVGRSFFKWFGVPVFFGCVDIKRQQYVRAASSPELGASAPPESRYPQISKQIKAWIAPNGAGEDVPASRSGLGLLLIERLTSIDLSRDALIDMADPVFDAVQVCSHDELERLAKLIEPTLNEGVRRSFKLTPNVPFAAVSSATNCASWVRLDMALQGALKERPLSLRGEWKELVSYVMNALQRRPWFDNTIYVDLTPYSVSRGEGVFADRDESLDPYFSLLPRGSQYEKDCPQANVVYLFGTMSDLHTFPQREQAVPIARDRMKRYLDVWMAEGGSQVAVDYIHTKMNTRAGSKDAGIYNFSGMGVIHLPRLLELHALCSRFVELDPIKQIVVDPPNTGVTWPNWLTENFNDRTREYQALYQGGQAQAQQHALSRRFCAIEHDPF</sequence>
<gene>
    <name evidence="2" type="ORF">PIN31115_04416</name>
</gene>
<accession>A0A5E4YDG0</accession>
<feature type="compositionally biased region" description="Polar residues" evidence="1">
    <location>
        <begin position="47"/>
        <end position="58"/>
    </location>
</feature>
<evidence type="ECO:0000313" key="2">
    <source>
        <dbReference type="EMBL" id="VVE46482.1"/>
    </source>
</evidence>
<keyword evidence="3" id="KW-1185">Reference proteome</keyword>